<gene>
    <name evidence="1" type="ORF">TK0001_1836</name>
</gene>
<name>A0A2N9AM72_METEX</name>
<dbReference type="EMBL" id="LT962688">
    <property type="protein sequence ID" value="SOR28438.1"/>
    <property type="molecule type" value="Genomic_DNA"/>
</dbReference>
<organism evidence="1 2">
    <name type="scientific">Methylorubrum extorquens</name>
    <name type="common">Methylobacterium dichloromethanicum</name>
    <name type="synonym">Methylobacterium extorquens</name>
    <dbReference type="NCBI Taxonomy" id="408"/>
    <lineage>
        <taxon>Bacteria</taxon>
        <taxon>Pseudomonadati</taxon>
        <taxon>Pseudomonadota</taxon>
        <taxon>Alphaproteobacteria</taxon>
        <taxon>Hyphomicrobiales</taxon>
        <taxon>Methylobacteriaceae</taxon>
        <taxon>Methylorubrum</taxon>
    </lineage>
</organism>
<accession>A0A2N9AM72</accession>
<proteinExistence type="predicted"/>
<dbReference type="Proteomes" id="UP000233769">
    <property type="component" value="Chromosome tk0001"/>
</dbReference>
<evidence type="ECO:0000313" key="2">
    <source>
        <dbReference type="Proteomes" id="UP000233769"/>
    </source>
</evidence>
<dbReference type="AlphaFoldDB" id="A0A2N9AM72"/>
<protein>
    <submittedName>
        <fullName evidence="1">Uncharacterized protein</fullName>
    </submittedName>
</protein>
<reference evidence="2" key="1">
    <citation type="submission" date="2017-10" db="EMBL/GenBank/DDBJ databases">
        <authorList>
            <person name="Regsiter A."/>
            <person name="William W."/>
        </authorList>
    </citation>
    <scope>NUCLEOTIDE SEQUENCE [LARGE SCALE GENOMIC DNA]</scope>
</reference>
<sequence>MVNALTETVAASNSFMICIIVHFLHYWENYNAGFRGASNAYALIA</sequence>
<evidence type="ECO:0000313" key="1">
    <source>
        <dbReference type="EMBL" id="SOR28438.1"/>
    </source>
</evidence>